<dbReference type="Gene3D" id="3.20.20.80">
    <property type="entry name" value="Glycosidases"/>
    <property type="match status" value="1"/>
</dbReference>
<evidence type="ECO:0000256" key="2">
    <source>
        <dbReference type="ARBA" id="ARBA00022729"/>
    </source>
</evidence>
<dbReference type="GO" id="GO:0005576">
    <property type="term" value="C:extracellular region"/>
    <property type="evidence" value="ECO:0007669"/>
    <property type="project" value="InterPro"/>
</dbReference>
<evidence type="ECO:0000313" key="7">
    <source>
        <dbReference type="EMBL" id="KOF98828.1"/>
    </source>
</evidence>
<dbReference type="InterPro" id="IPR002557">
    <property type="entry name" value="Chitin-bd_dom"/>
</dbReference>
<dbReference type="GO" id="GO:0008061">
    <property type="term" value="F:chitin binding"/>
    <property type="evidence" value="ECO:0007669"/>
    <property type="project" value="UniProtKB-KW"/>
</dbReference>
<dbReference type="OMA" id="AHAENCK"/>
<evidence type="ECO:0000256" key="4">
    <source>
        <dbReference type="ARBA" id="ARBA00023157"/>
    </source>
</evidence>
<keyword evidence="5" id="KW-0325">Glycoprotein</keyword>
<feature type="domain" description="Chitin-binding type-2" evidence="6">
    <location>
        <begin position="135"/>
        <end position="186"/>
    </location>
</feature>
<proteinExistence type="predicted"/>
<evidence type="ECO:0000256" key="1">
    <source>
        <dbReference type="ARBA" id="ARBA00022669"/>
    </source>
</evidence>
<keyword evidence="3" id="KW-0677">Repeat</keyword>
<accession>A0A0L8IBE0</accession>
<dbReference type="SMART" id="SM00494">
    <property type="entry name" value="ChtBD2"/>
    <property type="match status" value="3"/>
</dbReference>
<evidence type="ECO:0000259" key="6">
    <source>
        <dbReference type="PROSITE" id="PS50940"/>
    </source>
</evidence>
<dbReference type="EMBL" id="KQ416074">
    <property type="protein sequence ID" value="KOF98828.1"/>
    <property type="molecule type" value="Genomic_DNA"/>
</dbReference>
<keyword evidence="2" id="KW-0732">Signal</keyword>
<sequence>MECQNKPDGNYPIPNQCKQYIQCLNGVAQINTCPPHQNYDPALHTCIPEVSYPCQITPTTPATNIKTPGHDISNFCKFRSDGLYDSPNACKEYIYCASGKANLMFCGQGLYFDPKLKYCFFKDQVQCIDSTVNPHNFCANKPDGFYAHPNECHKYYICSRGVTTKMTCLNGQIFENNHCQVSNKIC</sequence>
<keyword evidence="1" id="KW-0147">Chitin-binding</keyword>
<keyword evidence="4" id="KW-1015">Disulfide bond</keyword>
<feature type="domain" description="Chitin-binding type-2" evidence="6">
    <location>
        <begin position="1"/>
        <end position="56"/>
    </location>
</feature>
<dbReference type="InterPro" id="IPR036508">
    <property type="entry name" value="Chitin-bd_dom_sf"/>
</dbReference>
<evidence type="ECO:0000256" key="5">
    <source>
        <dbReference type="ARBA" id="ARBA00023180"/>
    </source>
</evidence>
<dbReference type="PROSITE" id="PS50940">
    <property type="entry name" value="CHIT_BIND_II"/>
    <property type="match status" value="3"/>
</dbReference>
<reference evidence="7" key="1">
    <citation type="submission" date="2015-07" db="EMBL/GenBank/DDBJ databases">
        <title>MeaNS - Measles Nucleotide Surveillance Program.</title>
        <authorList>
            <person name="Tran T."/>
            <person name="Druce J."/>
        </authorList>
    </citation>
    <scope>NUCLEOTIDE SEQUENCE</scope>
    <source>
        <strain evidence="7">UCB-OBI-ISO-001</strain>
        <tissue evidence="7">Gonad</tissue>
    </source>
</reference>
<dbReference type="InterPro" id="IPR051940">
    <property type="entry name" value="Chitin_bind-dev_reg"/>
</dbReference>
<dbReference type="KEGG" id="obi:106875866"/>
<organism evidence="7">
    <name type="scientific">Octopus bimaculoides</name>
    <name type="common">California two-spotted octopus</name>
    <dbReference type="NCBI Taxonomy" id="37653"/>
    <lineage>
        <taxon>Eukaryota</taxon>
        <taxon>Metazoa</taxon>
        <taxon>Spiralia</taxon>
        <taxon>Lophotrochozoa</taxon>
        <taxon>Mollusca</taxon>
        <taxon>Cephalopoda</taxon>
        <taxon>Coleoidea</taxon>
        <taxon>Octopodiformes</taxon>
        <taxon>Octopoda</taxon>
        <taxon>Incirrata</taxon>
        <taxon>Octopodidae</taxon>
        <taxon>Octopus</taxon>
    </lineage>
</organism>
<dbReference type="PANTHER" id="PTHR23301">
    <property type="entry name" value="CHITIN BINDING PERITROPHIN-A"/>
    <property type="match status" value="1"/>
</dbReference>
<evidence type="ECO:0000256" key="3">
    <source>
        <dbReference type="ARBA" id="ARBA00022737"/>
    </source>
</evidence>
<dbReference type="AlphaFoldDB" id="A0A0L8IBE0"/>
<gene>
    <name evidence="7" type="ORF">OCBIM_22022746mg</name>
</gene>
<dbReference type="Gene3D" id="2.170.140.10">
    <property type="entry name" value="Chitin binding domain"/>
    <property type="match status" value="2"/>
</dbReference>
<dbReference type="STRING" id="37653.A0A0L8IBE0"/>
<protein>
    <recommendedName>
        <fullName evidence="6">Chitin-binding type-2 domain-containing protein</fullName>
    </recommendedName>
</protein>
<name>A0A0L8IBE0_OCTBM</name>
<dbReference type="OrthoDB" id="6055718at2759"/>
<dbReference type="PANTHER" id="PTHR23301:SF0">
    <property type="entry name" value="CHITIN-BINDING TYPE-2 DOMAIN-CONTAINING PROTEIN-RELATED"/>
    <property type="match status" value="1"/>
</dbReference>
<dbReference type="SUPFAM" id="SSF57625">
    <property type="entry name" value="Invertebrate chitin-binding proteins"/>
    <property type="match status" value="3"/>
</dbReference>
<feature type="domain" description="Chitin-binding type-2" evidence="6">
    <location>
        <begin position="73"/>
        <end position="129"/>
    </location>
</feature>
<dbReference type="Pfam" id="PF01607">
    <property type="entry name" value="CBM_14"/>
    <property type="match status" value="3"/>
</dbReference>